<dbReference type="SMART" id="SM00320">
    <property type="entry name" value="WD40"/>
    <property type="match status" value="7"/>
</dbReference>
<dbReference type="InterPro" id="IPR001680">
    <property type="entry name" value="WD40_rpt"/>
</dbReference>
<dbReference type="EMBL" id="JADGJW010000006">
    <property type="protein sequence ID" value="KAJ3228092.1"/>
    <property type="molecule type" value="Genomic_DNA"/>
</dbReference>
<dbReference type="Proteomes" id="UP001211065">
    <property type="component" value="Unassembled WGS sequence"/>
</dbReference>
<gene>
    <name evidence="5" type="ORF">HK099_006717</name>
</gene>
<evidence type="ECO:0000256" key="1">
    <source>
        <dbReference type="ARBA" id="ARBA00022574"/>
    </source>
</evidence>
<dbReference type="PROSITE" id="PS50082">
    <property type="entry name" value="WD_REPEATS_2"/>
    <property type="match status" value="4"/>
</dbReference>
<dbReference type="Pfam" id="PF00400">
    <property type="entry name" value="WD40"/>
    <property type="match status" value="4"/>
</dbReference>
<protein>
    <submittedName>
        <fullName evidence="5">Uncharacterized protein</fullName>
    </submittedName>
</protein>
<evidence type="ECO:0000256" key="2">
    <source>
        <dbReference type="ARBA" id="ARBA00022737"/>
    </source>
</evidence>
<dbReference type="InterPro" id="IPR015943">
    <property type="entry name" value="WD40/YVTN_repeat-like_dom_sf"/>
</dbReference>
<feature type="repeat" description="WD" evidence="3">
    <location>
        <begin position="697"/>
        <end position="729"/>
    </location>
</feature>
<evidence type="ECO:0000313" key="6">
    <source>
        <dbReference type="Proteomes" id="UP001211065"/>
    </source>
</evidence>
<dbReference type="InterPro" id="IPR020472">
    <property type="entry name" value="WD40_PAC1"/>
</dbReference>
<keyword evidence="2" id="KW-0677">Repeat</keyword>
<evidence type="ECO:0000256" key="4">
    <source>
        <dbReference type="SAM" id="MobiDB-lite"/>
    </source>
</evidence>
<dbReference type="SUPFAM" id="SSF50978">
    <property type="entry name" value="WD40 repeat-like"/>
    <property type="match status" value="2"/>
</dbReference>
<dbReference type="InterPro" id="IPR019775">
    <property type="entry name" value="WD40_repeat_CS"/>
</dbReference>
<organism evidence="5 6">
    <name type="scientific">Clydaea vesicula</name>
    <dbReference type="NCBI Taxonomy" id="447962"/>
    <lineage>
        <taxon>Eukaryota</taxon>
        <taxon>Fungi</taxon>
        <taxon>Fungi incertae sedis</taxon>
        <taxon>Chytridiomycota</taxon>
        <taxon>Chytridiomycota incertae sedis</taxon>
        <taxon>Chytridiomycetes</taxon>
        <taxon>Lobulomycetales</taxon>
        <taxon>Lobulomycetaceae</taxon>
        <taxon>Clydaea</taxon>
    </lineage>
</organism>
<feature type="compositionally biased region" description="Polar residues" evidence="4">
    <location>
        <begin position="68"/>
        <end position="78"/>
    </location>
</feature>
<dbReference type="PRINTS" id="PR00320">
    <property type="entry name" value="GPROTEINBRPT"/>
</dbReference>
<reference evidence="5" key="1">
    <citation type="submission" date="2020-05" db="EMBL/GenBank/DDBJ databases">
        <title>Phylogenomic resolution of chytrid fungi.</title>
        <authorList>
            <person name="Stajich J.E."/>
            <person name="Amses K."/>
            <person name="Simmons R."/>
            <person name="Seto K."/>
            <person name="Myers J."/>
            <person name="Bonds A."/>
            <person name="Quandt C.A."/>
            <person name="Barry K."/>
            <person name="Liu P."/>
            <person name="Grigoriev I."/>
            <person name="Longcore J.E."/>
            <person name="James T.Y."/>
        </authorList>
    </citation>
    <scope>NUCLEOTIDE SEQUENCE</scope>
    <source>
        <strain evidence="5">JEL0476</strain>
    </source>
</reference>
<keyword evidence="6" id="KW-1185">Reference proteome</keyword>
<dbReference type="Gene3D" id="2.130.10.10">
    <property type="entry name" value="YVTN repeat-like/Quinoprotein amine dehydrogenase"/>
    <property type="match status" value="3"/>
</dbReference>
<keyword evidence="1 3" id="KW-0853">WD repeat</keyword>
<dbReference type="PROSITE" id="PS50294">
    <property type="entry name" value="WD_REPEATS_REGION"/>
    <property type="match status" value="3"/>
</dbReference>
<dbReference type="InterPro" id="IPR036322">
    <property type="entry name" value="WD40_repeat_dom_sf"/>
</dbReference>
<sequence length="1513" mass="173764">MLEETFKSNLKDLKSLDSTEFLEEEDDSGDENKQILSWKSVKKAISLNIPKSYISPQHLNYKQVQQNNLQNPVSSTKNLPREKNTKKKEAALNSQQVATQPITIPHGFQLQKQITKISNYPLKKVIFWDNLVDTFSALDAKTCTIIRGSTKVATYSTAYHDNSNEESNSCAGLIAWVFVPKWRALIIATTHLELKILDSNMETKSSTSSSKPVLSLEFVNSCEELIVGCVNSIRIYTFKKIALRGRFIQVFTGTRIVINDFSGEEWITKTLLHESTGRLYASCENHVYIYDYENGERLSSMKNIHVLSITSLLYCEGAQYLITGSKDGTVKVWNNSGYLMHTLKSHSNAVTSLLNQPNLNTTLNQIFILSASLDGSICLWNIDLGVLINKLETQNECVGMELYKKDSFFFYSKSDIFIYNITRAYQSYSAIRSNVVQISRCDNGLVPARILAAGLDGSLRLISPVTGSVLIIGYPVIEDVEPVSATYNQNTGLKKVRNILILNLDMIWLLLKNGDVAIYDTSSNPMNVTEQWFNENSPGEKCTHLVMYEFSNPKYVERFGETYPLFGGTESGQIVLFSDAGVQERLVQAHTAKITTLVINSRRNQIISGGRDNCIKIWSIKFNEKSLENDNSGYYGCLFLLDVLVVIPIIETSTRMAFNSLSNDAMLLGIVTEHYKTVMIRINGDHTFKYLDDHASDENHVREVTGIAGNSTLNIFVTSSSDGTIKIWDGIENSLMREVQFNEAPSTVEFANERGDIMIGVGDEICLVRIQDYLPYNLQQYILDLNFEDDELEFSIMFDPSLDFWSFYRKILEEGGIELENWHIEKSEIPHDLVSMKTITKHEMKLRKLAMMQRRTKRLFLARERNIFEIAKEFEDTAKFSETVFELHLESKKKKKMQFAEDDENVDTFDYDFELFSKYGKRSKRISQNDDDKIHSDLVNNEQILESLKTQINTKKKTKAEEIVENFYLRRRNKNARPVIKNFLEKKTAYFLPPIIIRSQDEEHLETDMNAKKYLLLDRAKDLEMSGEDVQKRIELEKKLLEKPKVDVVIKRQQKMMLRKMYGGREFSNSRVSQSIEADPRKSKVTKNKPLHVENNEGYTKGKLSKALLDKVKQRREELLLKEMASKTNKTNKINDAVLESGTEKEKEASTLLTEEDDFLLERFKENGENLKSNSDMSENCLTNHIKTSVFHDTYSSDEHNAKKAEVKYRSSTVRESVLHKHKKFVPNSKSDTDSDNETVISSLDSYESSDGETERRENEIKRKVMNEKLQEEERLSNIQKAKEEREKKELEKIREKKLADKATLEKLKDRDKELKMKREKHLESLRKKLINTPVFSKKETLPVVKNVEKDITILDIVSKTLEEPVKNKNRPRAPSICQKVDIKPNKVLFSGEYLEAEKKTWGLLKSIIVNNSEAEVVNKSKLSKIESLAKDFETKVWFPGMGGREINLENIVDVLLIVLDTGYWREKIEAATAVRSIYYTFKEDFKNPKQTILNPLIDHLDDDSPKVRFVDT</sequence>
<feature type="region of interest" description="Disordered" evidence="4">
    <location>
        <begin position="1221"/>
        <end position="1260"/>
    </location>
</feature>
<feature type="repeat" description="WD" evidence="3">
    <location>
        <begin position="587"/>
        <end position="628"/>
    </location>
</feature>
<feature type="repeat" description="WD" evidence="3">
    <location>
        <begin position="343"/>
        <end position="390"/>
    </location>
</feature>
<evidence type="ECO:0000256" key="3">
    <source>
        <dbReference type="PROSITE-ProRule" id="PRU00221"/>
    </source>
</evidence>
<dbReference type="PROSITE" id="PS00678">
    <property type="entry name" value="WD_REPEATS_1"/>
    <property type="match status" value="1"/>
</dbReference>
<feature type="compositionally biased region" description="Basic and acidic residues" evidence="4">
    <location>
        <begin position="79"/>
        <end position="90"/>
    </location>
</feature>
<accession>A0AAD5Y1Y3</accession>
<proteinExistence type="predicted"/>
<evidence type="ECO:0000313" key="5">
    <source>
        <dbReference type="EMBL" id="KAJ3228092.1"/>
    </source>
</evidence>
<feature type="repeat" description="WD" evidence="3">
    <location>
        <begin position="302"/>
        <end position="334"/>
    </location>
</feature>
<name>A0AAD5Y1Y3_9FUNG</name>
<dbReference type="PANTHER" id="PTHR45532">
    <property type="entry name" value="WD REPEAT-CONTAINING PROTEIN 97"/>
    <property type="match status" value="1"/>
</dbReference>
<dbReference type="PANTHER" id="PTHR45532:SF1">
    <property type="entry name" value="WD REPEAT-CONTAINING PROTEIN 97"/>
    <property type="match status" value="1"/>
</dbReference>
<comment type="caution">
    <text evidence="5">The sequence shown here is derived from an EMBL/GenBank/DDBJ whole genome shotgun (WGS) entry which is preliminary data.</text>
</comment>
<feature type="compositionally biased region" description="Polar residues" evidence="4">
    <location>
        <begin position="1238"/>
        <end position="1249"/>
    </location>
</feature>
<feature type="region of interest" description="Disordered" evidence="4">
    <location>
        <begin position="68"/>
        <end position="94"/>
    </location>
</feature>